<dbReference type="Pfam" id="PF05402">
    <property type="entry name" value="PqqD"/>
    <property type="match status" value="1"/>
</dbReference>
<sequence>MARHVQKSSYESTHLDNEWIILNTDDYTVTKLNDIGGFCWSLLEAEQTLESLTQAVGREYLETKVSEREIQEFLSQLMECGLVKYAV</sequence>
<dbReference type="Gene3D" id="1.10.10.1150">
    <property type="entry name" value="Coenzyme PQQ synthesis protein D (PqqD)"/>
    <property type="match status" value="1"/>
</dbReference>
<gene>
    <name evidence="1" type="ORF">A361_23150</name>
</gene>
<dbReference type="RefSeq" id="WP_019383223.1">
    <property type="nucleotide sequence ID" value="NZ_CP015506.1"/>
</dbReference>
<dbReference type="InterPro" id="IPR041881">
    <property type="entry name" value="PqqD_sf"/>
</dbReference>
<dbReference type="AlphaFoldDB" id="A0A160MFC1"/>
<reference evidence="1 2" key="1">
    <citation type="submission" date="2016-04" db="EMBL/GenBank/DDBJ databases">
        <title>Complete genome sequence of Bacillus oceanisediminis strain 2691.</title>
        <authorList>
            <person name="Jeong H."/>
            <person name="Kim H.J."/>
            <person name="Lee D.-W."/>
        </authorList>
    </citation>
    <scope>NUCLEOTIDE SEQUENCE [LARGE SCALE GENOMIC DNA]</scope>
    <source>
        <strain evidence="1 2">2691</strain>
    </source>
</reference>
<proteinExistence type="predicted"/>
<dbReference type="eggNOG" id="ENOG5030NK3">
    <property type="taxonomic scope" value="Bacteria"/>
</dbReference>
<dbReference type="Proteomes" id="UP000077856">
    <property type="component" value="Chromosome"/>
</dbReference>
<dbReference type="InterPro" id="IPR008792">
    <property type="entry name" value="PQQD"/>
</dbReference>
<evidence type="ECO:0000313" key="1">
    <source>
        <dbReference type="EMBL" id="AND41917.1"/>
    </source>
</evidence>
<name>A0A160MFC1_9BACI</name>
<evidence type="ECO:0000313" key="2">
    <source>
        <dbReference type="Proteomes" id="UP000077856"/>
    </source>
</evidence>
<dbReference type="KEGG" id="bon:A361_23150"/>
<accession>A0A160MFC1</accession>
<dbReference type="STRING" id="1196031.A361_23150"/>
<organism evidence="1 2">
    <name type="scientific">Cytobacillus oceanisediminis 2691</name>
    <dbReference type="NCBI Taxonomy" id="1196031"/>
    <lineage>
        <taxon>Bacteria</taxon>
        <taxon>Bacillati</taxon>
        <taxon>Bacillota</taxon>
        <taxon>Bacilli</taxon>
        <taxon>Bacillales</taxon>
        <taxon>Bacillaceae</taxon>
        <taxon>Cytobacillus</taxon>
    </lineage>
</organism>
<evidence type="ECO:0008006" key="3">
    <source>
        <dbReference type="Google" id="ProtNLM"/>
    </source>
</evidence>
<dbReference type="EMBL" id="CP015506">
    <property type="protein sequence ID" value="AND41917.1"/>
    <property type="molecule type" value="Genomic_DNA"/>
</dbReference>
<protein>
    <recommendedName>
        <fullName evidence="3">PqqD family protein</fullName>
    </recommendedName>
</protein>